<dbReference type="KEGG" id="arev:RVR_3771"/>
<dbReference type="EMBL" id="AP018365">
    <property type="protein sequence ID" value="BBA97834.1"/>
    <property type="molecule type" value="Genomic_DNA"/>
</dbReference>
<organism evidence="2 3">
    <name type="scientific">Actinacidiphila reveromycinica</name>
    <dbReference type="NCBI Taxonomy" id="659352"/>
    <lineage>
        <taxon>Bacteria</taxon>
        <taxon>Bacillati</taxon>
        <taxon>Actinomycetota</taxon>
        <taxon>Actinomycetes</taxon>
        <taxon>Kitasatosporales</taxon>
        <taxon>Streptomycetaceae</taxon>
        <taxon>Actinacidiphila</taxon>
    </lineage>
</organism>
<reference evidence="2 3" key="1">
    <citation type="journal article" date="2010" name="J. Bacteriol.">
        <title>Biochemical characterization of a novel indole prenyltransferase from Streptomyces sp. SN-593.</title>
        <authorList>
            <person name="Takahashi S."/>
            <person name="Takagi H."/>
            <person name="Toyoda A."/>
            <person name="Uramoto M."/>
            <person name="Nogawa T."/>
            <person name="Ueki M."/>
            <person name="Sakaki Y."/>
            <person name="Osada H."/>
        </authorList>
    </citation>
    <scope>NUCLEOTIDE SEQUENCE [LARGE SCALE GENOMIC DNA]</scope>
    <source>
        <strain evidence="2 3">SN-593</strain>
    </source>
</reference>
<accession>A0A7U3VNR0</accession>
<feature type="compositionally biased region" description="Basic and acidic residues" evidence="1">
    <location>
        <begin position="69"/>
        <end position="82"/>
    </location>
</feature>
<dbReference type="Proteomes" id="UP000595703">
    <property type="component" value="Chromosome"/>
</dbReference>
<feature type="compositionally biased region" description="Basic and acidic residues" evidence="1">
    <location>
        <begin position="45"/>
        <end position="58"/>
    </location>
</feature>
<dbReference type="AlphaFoldDB" id="A0A7U3VNR0"/>
<dbReference type="RefSeq" id="WP_202239695.1">
    <property type="nucleotide sequence ID" value="NZ_AP018365.1"/>
</dbReference>
<keyword evidence="3" id="KW-1185">Reference proteome</keyword>
<sequence length="82" mass="8500">MSTGDEIGREPTAPGSGTDTGSSSDAPTPRGASVSVGAGIVFDDPLDRLSADDTDRGWGDVPSNSADDDFTRFLNEKPPHHI</sequence>
<reference evidence="2 3" key="2">
    <citation type="journal article" date="2011" name="J. Antibiot.">
        <title>Furaquinocins I and J: novel polyketide isoprenoid hybrid compounds from Streptomyces reveromyceticus SN-593.</title>
        <authorList>
            <person name="Panthee S."/>
            <person name="Takahashi S."/>
            <person name="Takagi H."/>
            <person name="Nogawa T."/>
            <person name="Oowada E."/>
            <person name="Uramoto M."/>
            <person name="Osada H."/>
        </authorList>
    </citation>
    <scope>NUCLEOTIDE SEQUENCE [LARGE SCALE GENOMIC DNA]</scope>
    <source>
        <strain evidence="2 3">SN-593</strain>
    </source>
</reference>
<evidence type="ECO:0000256" key="1">
    <source>
        <dbReference type="SAM" id="MobiDB-lite"/>
    </source>
</evidence>
<feature type="compositionally biased region" description="Low complexity" evidence="1">
    <location>
        <begin position="11"/>
        <end position="29"/>
    </location>
</feature>
<reference evidence="2 3" key="4">
    <citation type="journal article" date="2020" name="Sci. Rep.">
        <title>beta-carboline chemical signals induce reveromycin production through a LuxR family regulator in Streptomyces sp. SN-593.</title>
        <authorList>
            <person name="Panthee S."/>
            <person name="Kito N."/>
            <person name="Hayashi T."/>
            <person name="Shimizu T."/>
            <person name="Ishikawa J."/>
            <person name="Hamamoto H."/>
            <person name="Osada H."/>
            <person name="Takahashi S."/>
        </authorList>
    </citation>
    <scope>NUCLEOTIDE SEQUENCE [LARGE SCALE GENOMIC DNA]</scope>
    <source>
        <strain evidence="2 3">SN-593</strain>
    </source>
</reference>
<evidence type="ECO:0000313" key="2">
    <source>
        <dbReference type="EMBL" id="BBA97834.1"/>
    </source>
</evidence>
<evidence type="ECO:0000313" key="3">
    <source>
        <dbReference type="Proteomes" id="UP000595703"/>
    </source>
</evidence>
<gene>
    <name evidence="2" type="ORF">RVR_3771</name>
</gene>
<name>A0A7U3VNR0_9ACTN</name>
<protein>
    <submittedName>
        <fullName evidence="2">Uncharacterized protein</fullName>
    </submittedName>
</protein>
<proteinExistence type="predicted"/>
<reference evidence="2 3" key="3">
    <citation type="journal article" date="2011" name="Nat. Chem. Biol.">
        <title>Reveromycin A biosynthesis uses RevG and RevJ for stereospecific spiroacetal formation.</title>
        <authorList>
            <person name="Takahashi S."/>
            <person name="Toyoda A."/>
            <person name="Sekiyama Y."/>
            <person name="Takagi H."/>
            <person name="Nogawa T."/>
            <person name="Uramoto M."/>
            <person name="Suzuki R."/>
            <person name="Koshino H."/>
            <person name="Kumano T."/>
            <person name="Panthee S."/>
            <person name="Dairi T."/>
            <person name="Ishikawa J."/>
            <person name="Ikeda H."/>
            <person name="Sakaki Y."/>
            <person name="Osada H."/>
        </authorList>
    </citation>
    <scope>NUCLEOTIDE SEQUENCE [LARGE SCALE GENOMIC DNA]</scope>
    <source>
        <strain evidence="2 3">SN-593</strain>
    </source>
</reference>
<feature type="region of interest" description="Disordered" evidence="1">
    <location>
        <begin position="1"/>
        <end position="82"/>
    </location>
</feature>